<organism evidence="2 3">
    <name type="scientific">Emericellopsis atlantica</name>
    <dbReference type="NCBI Taxonomy" id="2614577"/>
    <lineage>
        <taxon>Eukaryota</taxon>
        <taxon>Fungi</taxon>
        <taxon>Dikarya</taxon>
        <taxon>Ascomycota</taxon>
        <taxon>Pezizomycotina</taxon>
        <taxon>Sordariomycetes</taxon>
        <taxon>Hypocreomycetidae</taxon>
        <taxon>Hypocreales</taxon>
        <taxon>Bionectriaceae</taxon>
        <taxon>Emericellopsis</taxon>
    </lineage>
</organism>
<feature type="compositionally biased region" description="Gly residues" evidence="1">
    <location>
        <begin position="96"/>
        <end position="120"/>
    </location>
</feature>
<dbReference type="AlphaFoldDB" id="A0A9P8CSQ0"/>
<reference evidence="2" key="1">
    <citation type="journal article" date="2021" name="IMA Fungus">
        <title>Genomic characterization of three marine fungi, including Emericellopsis atlantica sp. nov. with signatures of a generalist lifestyle and marine biomass degradation.</title>
        <authorList>
            <person name="Hagestad O.C."/>
            <person name="Hou L."/>
            <person name="Andersen J.H."/>
            <person name="Hansen E.H."/>
            <person name="Altermark B."/>
            <person name="Li C."/>
            <person name="Kuhnert E."/>
            <person name="Cox R.J."/>
            <person name="Crous P.W."/>
            <person name="Spatafora J.W."/>
            <person name="Lail K."/>
            <person name="Amirebrahimi M."/>
            <person name="Lipzen A."/>
            <person name="Pangilinan J."/>
            <person name="Andreopoulos W."/>
            <person name="Hayes R.D."/>
            <person name="Ng V."/>
            <person name="Grigoriev I.V."/>
            <person name="Jackson S.A."/>
            <person name="Sutton T.D.S."/>
            <person name="Dobson A.D.W."/>
            <person name="Rama T."/>
        </authorList>
    </citation>
    <scope>NUCLEOTIDE SEQUENCE</scope>
    <source>
        <strain evidence="2">TS7</strain>
    </source>
</reference>
<evidence type="ECO:0000313" key="2">
    <source>
        <dbReference type="EMBL" id="KAG9255976.1"/>
    </source>
</evidence>
<evidence type="ECO:0000313" key="3">
    <source>
        <dbReference type="Proteomes" id="UP000887229"/>
    </source>
</evidence>
<dbReference type="EMBL" id="MU251249">
    <property type="protein sequence ID" value="KAG9255976.1"/>
    <property type="molecule type" value="Genomic_DNA"/>
</dbReference>
<feature type="region of interest" description="Disordered" evidence="1">
    <location>
        <begin position="345"/>
        <end position="365"/>
    </location>
</feature>
<evidence type="ECO:0000256" key="1">
    <source>
        <dbReference type="SAM" id="MobiDB-lite"/>
    </source>
</evidence>
<dbReference type="RefSeq" id="XP_046119900.1">
    <property type="nucleotide sequence ID" value="XM_046263182.1"/>
</dbReference>
<feature type="compositionally biased region" description="Low complexity" evidence="1">
    <location>
        <begin position="350"/>
        <end position="365"/>
    </location>
</feature>
<protein>
    <submittedName>
        <fullName evidence="2">Uncharacterized protein</fullName>
    </submittedName>
</protein>
<dbReference type="GeneID" id="70294085"/>
<keyword evidence="3" id="KW-1185">Reference proteome</keyword>
<sequence length="365" mass="39185">MMHRQTLRSVTRRTAPADVESLSAYFQQSFSTSTYFQADEPAPSDKPFNVRSKSLAAADKIKNLVGGQTRPAPAPRSNPGATGPKIVDIKSLPRGGLRGRGGFRGRGGASAGAAAGGAAGGPNRFAGASRGNAARGGRGGASARGRRGSALRKGRKKGEDGEEGDRKDGRFDQADVVEPEAQAFMDTMRYGVTTTFNPSVTTKSLEGHFPAVPSGQHGALASVHQSLAALGGGDRVGLPDEHTPKDNARDLHTTKFRYFSDVESKDRVEAHLQARYKTDKQQVLPADEHVRKVVWEQAVLGTHEAPQFADAEDSTQIARNWQLRNETWQPKEASIFQAKVASLLDRAKPKGGAKQQQQQQQPKKA</sequence>
<feature type="compositionally biased region" description="Basic residues" evidence="1">
    <location>
        <begin position="144"/>
        <end position="156"/>
    </location>
</feature>
<gene>
    <name evidence="2" type="ORF">F5Z01DRAFT_650689</name>
</gene>
<comment type="caution">
    <text evidence="2">The sequence shown here is derived from an EMBL/GenBank/DDBJ whole genome shotgun (WGS) entry which is preliminary data.</text>
</comment>
<feature type="compositionally biased region" description="Basic and acidic residues" evidence="1">
    <location>
        <begin position="164"/>
        <end position="173"/>
    </location>
</feature>
<name>A0A9P8CSQ0_9HYPO</name>
<feature type="region of interest" description="Disordered" evidence="1">
    <location>
        <begin position="61"/>
        <end position="175"/>
    </location>
</feature>
<accession>A0A9P8CSQ0</accession>
<proteinExistence type="predicted"/>
<dbReference type="Proteomes" id="UP000887229">
    <property type="component" value="Unassembled WGS sequence"/>
</dbReference>
<feature type="compositionally biased region" description="Low complexity" evidence="1">
    <location>
        <begin position="121"/>
        <end position="133"/>
    </location>
</feature>
<dbReference type="OrthoDB" id="5365739at2759"/>